<feature type="signal peptide" evidence="1">
    <location>
        <begin position="1"/>
        <end position="18"/>
    </location>
</feature>
<dbReference type="Proteomes" id="UP001321580">
    <property type="component" value="Unassembled WGS sequence"/>
</dbReference>
<evidence type="ECO:0000256" key="1">
    <source>
        <dbReference type="SAM" id="SignalP"/>
    </source>
</evidence>
<comment type="caution">
    <text evidence="2">The sequence shown here is derived from an EMBL/GenBank/DDBJ whole genome shotgun (WGS) entry which is preliminary data.</text>
</comment>
<keyword evidence="3" id="KW-1185">Reference proteome</keyword>
<reference evidence="2 3" key="1">
    <citation type="submission" date="2023-05" db="EMBL/GenBank/DDBJ databases">
        <title>Lysobacter sp. strain LF1 Genome sequencing and assembly.</title>
        <authorList>
            <person name="Jung Y."/>
        </authorList>
    </citation>
    <scope>NUCLEOTIDE SEQUENCE [LARGE SCALE GENOMIC DNA]</scope>
    <source>
        <strain evidence="2 3">LF1</strain>
    </source>
</reference>
<feature type="chain" id="PRO_5045565130" evidence="1">
    <location>
        <begin position="19"/>
        <end position="102"/>
    </location>
</feature>
<accession>A0ABT6XJL9</accession>
<organism evidence="2 3">
    <name type="scientific">Lysobacter stagni</name>
    <dbReference type="NCBI Taxonomy" id="3045172"/>
    <lineage>
        <taxon>Bacteria</taxon>
        <taxon>Pseudomonadati</taxon>
        <taxon>Pseudomonadota</taxon>
        <taxon>Gammaproteobacteria</taxon>
        <taxon>Lysobacterales</taxon>
        <taxon>Lysobacteraceae</taxon>
        <taxon>Lysobacter</taxon>
    </lineage>
</organism>
<dbReference type="RefSeq" id="WP_283213612.1">
    <property type="nucleotide sequence ID" value="NZ_JASGBI010000001.1"/>
</dbReference>
<keyword evidence="1" id="KW-0732">Signal</keyword>
<proteinExistence type="predicted"/>
<protein>
    <submittedName>
        <fullName evidence="2">Uncharacterized protein</fullName>
    </submittedName>
</protein>
<evidence type="ECO:0000313" key="2">
    <source>
        <dbReference type="EMBL" id="MDI9240263.1"/>
    </source>
</evidence>
<sequence length="102" mass="10725">MVRVAVACILLASGIAHAGELTHKSTYTGQSLREQGLASVPALVGEYAKSNQLELDHGKPTVFLVDGKYVQLTPAERDAALVQAKAVDVMSDGAAVVVDVHR</sequence>
<name>A0ABT6XJL9_9GAMM</name>
<evidence type="ECO:0000313" key="3">
    <source>
        <dbReference type="Proteomes" id="UP001321580"/>
    </source>
</evidence>
<dbReference type="EMBL" id="JASGBI010000001">
    <property type="protein sequence ID" value="MDI9240263.1"/>
    <property type="molecule type" value="Genomic_DNA"/>
</dbReference>
<gene>
    <name evidence="2" type="ORF">QLQ15_15240</name>
</gene>